<feature type="domain" description="GGDEF" evidence="4">
    <location>
        <begin position="305"/>
        <end position="437"/>
    </location>
</feature>
<dbReference type="PROSITE" id="PS50885">
    <property type="entry name" value="HAMP"/>
    <property type="match status" value="1"/>
</dbReference>
<dbReference type="Pfam" id="PF00672">
    <property type="entry name" value="HAMP"/>
    <property type="match status" value="1"/>
</dbReference>
<dbReference type="InterPro" id="IPR003660">
    <property type="entry name" value="HAMP_dom"/>
</dbReference>
<organism evidence="5 6">
    <name type="scientific">Chitiniphilus shinanonensis</name>
    <dbReference type="NCBI Taxonomy" id="553088"/>
    <lineage>
        <taxon>Bacteria</taxon>
        <taxon>Pseudomonadati</taxon>
        <taxon>Pseudomonadota</taxon>
        <taxon>Betaproteobacteria</taxon>
        <taxon>Neisseriales</taxon>
        <taxon>Chitinibacteraceae</taxon>
        <taxon>Chitiniphilus</taxon>
    </lineage>
</organism>
<dbReference type="SMART" id="SM00052">
    <property type="entry name" value="EAL"/>
    <property type="match status" value="1"/>
</dbReference>
<name>A0ABQ6BTM7_9NEIS</name>
<dbReference type="SUPFAM" id="SSF158472">
    <property type="entry name" value="HAMP domain-like"/>
    <property type="match status" value="1"/>
</dbReference>
<dbReference type="InterPro" id="IPR035919">
    <property type="entry name" value="EAL_sf"/>
</dbReference>
<reference evidence="6" key="1">
    <citation type="journal article" date="2019" name="Int. J. Syst. Evol. Microbiol.">
        <title>The Global Catalogue of Microorganisms (GCM) 10K type strain sequencing project: providing services to taxonomists for standard genome sequencing and annotation.</title>
        <authorList>
            <consortium name="The Broad Institute Genomics Platform"/>
            <consortium name="The Broad Institute Genome Sequencing Center for Infectious Disease"/>
            <person name="Wu L."/>
            <person name="Ma J."/>
        </authorList>
    </citation>
    <scope>NUCLEOTIDE SEQUENCE [LARGE SCALE GENOMIC DNA]</scope>
    <source>
        <strain evidence="6">NBRC 104970</strain>
    </source>
</reference>
<dbReference type="NCBIfam" id="TIGR00254">
    <property type="entry name" value="GGDEF"/>
    <property type="match status" value="1"/>
</dbReference>
<accession>A0ABQ6BTM7</accession>
<feature type="transmembrane region" description="Helical" evidence="1">
    <location>
        <begin position="201"/>
        <end position="220"/>
    </location>
</feature>
<keyword evidence="1" id="KW-0812">Transmembrane</keyword>
<dbReference type="PROSITE" id="PS50887">
    <property type="entry name" value="GGDEF"/>
    <property type="match status" value="1"/>
</dbReference>
<dbReference type="Proteomes" id="UP001156836">
    <property type="component" value="Unassembled WGS sequence"/>
</dbReference>
<feature type="transmembrane region" description="Helical" evidence="1">
    <location>
        <begin position="17"/>
        <end position="37"/>
    </location>
</feature>
<sequence length="732" mass="81211">MTRPRGWGFASTIRGKILAVFVLINLAATCAYSFYIYSLKSDAVRQEVDRRLHSATAAAPLMLPRDYFDRATAPGAIGSAEYRRLLSDFDRYCQTVGLRYLYVFMPVGERLVYLMDSATPAEVQRGHYGRYFTPYSGPISTLKNILAEGQPRFVEYRDAYGEFRSLFVPGVTADGRPYLIGADVGTGYIASQLRGALRQSLFIGLATFSVGLMLSLLLTWQLSRPVEALVSGVRRIEAGDYSARVAWRSGDELGQLATSFNTMSGAVAEREREMLRLAFVDPLTGLANRTRLIEAIESHLVGEPAHFAVVLFDLDQFKYINDYLGYQVGDAAIAALGRRLAGALGSAGEVCARLSGDEYAVLFPETDLRRLPERLARIQAMLAQPVVVAGQRLELGASMGVALYPEHGDSGDLLLRHAEVAMYAAKRQHQSHALYDPGLEQNRQTQLALLSDLRNAVAENQFVVCYQPKVRMKDGEIDAAEALVRWRHPERGWIPPGDFIPFAEQTGRLRAITQWVIDDVLKRSVEWERDGICIAVSVNVGMSDAEDATFVDFVEDALLRLQVDPSRLCLEITETGGMSRQVELMGNLERLRRLGVRLSIDDFGTGYSSFAYLAQMPVHELKIDRSFVQALDYKFENVSIVRSIIELGHILGLQVVAEGVETESAWQALAVMGCDEAQGYLVAKPMPAEEFARWYLATPMLPYTPPDMSVYDADTLPEVLHQLSGVRAPDNG</sequence>
<dbReference type="InterPro" id="IPR052155">
    <property type="entry name" value="Biofilm_reg_signaling"/>
</dbReference>
<dbReference type="CDD" id="cd01948">
    <property type="entry name" value="EAL"/>
    <property type="match status" value="1"/>
</dbReference>
<evidence type="ECO:0000259" key="2">
    <source>
        <dbReference type="PROSITE" id="PS50883"/>
    </source>
</evidence>
<dbReference type="EMBL" id="BSOZ01000003">
    <property type="protein sequence ID" value="GLS03243.1"/>
    <property type="molecule type" value="Genomic_DNA"/>
</dbReference>
<keyword evidence="6" id="KW-1185">Reference proteome</keyword>
<dbReference type="InterPro" id="IPR029787">
    <property type="entry name" value="Nucleotide_cyclase"/>
</dbReference>
<dbReference type="Gene3D" id="6.10.340.10">
    <property type="match status" value="1"/>
</dbReference>
<dbReference type="SUPFAM" id="SSF55073">
    <property type="entry name" value="Nucleotide cyclase"/>
    <property type="match status" value="1"/>
</dbReference>
<evidence type="ECO:0000259" key="4">
    <source>
        <dbReference type="PROSITE" id="PS50887"/>
    </source>
</evidence>
<gene>
    <name evidence="5" type="ORF">GCM10007860_03860</name>
</gene>
<dbReference type="Gene3D" id="3.20.20.450">
    <property type="entry name" value="EAL domain"/>
    <property type="match status" value="1"/>
</dbReference>
<evidence type="ECO:0008006" key="7">
    <source>
        <dbReference type="Google" id="ProtNLM"/>
    </source>
</evidence>
<comment type="caution">
    <text evidence="5">The sequence shown here is derived from an EMBL/GenBank/DDBJ whole genome shotgun (WGS) entry which is preliminary data.</text>
</comment>
<evidence type="ECO:0000259" key="3">
    <source>
        <dbReference type="PROSITE" id="PS50885"/>
    </source>
</evidence>
<evidence type="ECO:0000313" key="5">
    <source>
        <dbReference type="EMBL" id="GLS03243.1"/>
    </source>
</evidence>
<dbReference type="SUPFAM" id="SSF141868">
    <property type="entry name" value="EAL domain-like"/>
    <property type="match status" value="1"/>
</dbReference>
<dbReference type="SMART" id="SM00304">
    <property type="entry name" value="HAMP"/>
    <property type="match status" value="1"/>
</dbReference>
<dbReference type="Gene3D" id="3.30.70.270">
    <property type="match status" value="1"/>
</dbReference>
<dbReference type="Pfam" id="PF00990">
    <property type="entry name" value="GGDEF"/>
    <property type="match status" value="1"/>
</dbReference>
<dbReference type="PANTHER" id="PTHR44757">
    <property type="entry name" value="DIGUANYLATE CYCLASE DGCP"/>
    <property type="match status" value="1"/>
</dbReference>
<dbReference type="PROSITE" id="PS50883">
    <property type="entry name" value="EAL"/>
    <property type="match status" value="1"/>
</dbReference>
<keyword evidence="1" id="KW-0472">Membrane</keyword>
<dbReference type="CDD" id="cd06225">
    <property type="entry name" value="HAMP"/>
    <property type="match status" value="1"/>
</dbReference>
<proteinExistence type="predicted"/>
<feature type="domain" description="EAL" evidence="2">
    <location>
        <begin position="446"/>
        <end position="699"/>
    </location>
</feature>
<protein>
    <recommendedName>
        <fullName evidence="7">Diguanylate cyclase/phosphodiesterase</fullName>
    </recommendedName>
</protein>
<dbReference type="InterPro" id="IPR000160">
    <property type="entry name" value="GGDEF_dom"/>
</dbReference>
<keyword evidence="1" id="KW-1133">Transmembrane helix</keyword>
<dbReference type="InterPro" id="IPR043128">
    <property type="entry name" value="Rev_trsase/Diguanyl_cyclase"/>
</dbReference>
<dbReference type="PANTHER" id="PTHR44757:SF2">
    <property type="entry name" value="BIOFILM ARCHITECTURE MAINTENANCE PROTEIN MBAA"/>
    <property type="match status" value="1"/>
</dbReference>
<evidence type="ECO:0000256" key="1">
    <source>
        <dbReference type="SAM" id="Phobius"/>
    </source>
</evidence>
<dbReference type="InterPro" id="IPR001633">
    <property type="entry name" value="EAL_dom"/>
</dbReference>
<dbReference type="SMART" id="SM00267">
    <property type="entry name" value="GGDEF"/>
    <property type="match status" value="1"/>
</dbReference>
<dbReference type="Pfam" id="PF00563">
    <property type="entry name" value="EAL"/>
    <property type="match status" value="1"/>
</dbReference>
<evidence type="ECO:0000313" key="6">
    <source>
        <dbReference type="Proteomes" id="UP001156836"/>
    </source>
</evidence>
<feature type="domain" description="HAMP" evidence="3">
    <location>
        <begin position="220"/>
        <end position="272"/>
    </location>
</feature>
<dbReference type="CDD" id="cd01949">
    <property type="entry name" value="GGDEF"/>
    <property type="match status" value="1"/>
</dbReference>